<reference evidence="1 2" key="1">
    <citation type="journal article" date="2012" name="Plant Soil">
        <title>Screening of plant growth-promoting traits in arsenic-resistant bacteria isolated from the rhizosphere of soybean plants from Argentinean agricultural soil.</title>
        <authorList>
            <person name="Wevar Oller A.L."/>
            <person name="Talano M.A."/>
            <person name="Agostini E."/>
        </authorList>
    </citation>
    <scope>NUCLEOTIDE SEQUENCE [LARGE SCALE GENOMIC DNA]</scope>
    <source>
        <strain evidence="1 2">AW4</strain>
    </source>
</reference>
<dbReference type="Proteomes" id="UP001621534">
    <property type="component" value="Unassembled WGS sequence"/>
</dbReference>
<dbReference type="RefSeq" id="WP_104925963.1">
    <property type="nucleotide sequence ID" value="NZ_JAHWXS010000001.1"/>
</dbReference>
<protein>
    <submittedName>
        <fullName evidence="1">Uncharacterized protein</fullName>
    </submittedName>
</protein>
<gene>
    <name evidence="1" type="ORF">KW869_01930</name>
</gene>
<dbReference type="Gene3D" id="1.10.357.10">
    <property type="entry name" value="Tetracycline Repressor, domain 2"/>
    <property type="match status" value="1"/>
</dbReference>
<accession>A0ABW8NQM1</accession>
<proteinExistence type="predicted"/>
<evidence type="ECO:0000313" key="1">
    <source>
        <dbReference type="EMBL" id="MFK5732265.1"/>
    </source>
</evidence>
<organism evidence="1 2">
    <name type="scientific">Pseudomonas urmiensis</name>
    <dbReference type="NCBI Taxonomy" id="2745493"/>
    <lineage>
        <taxon>Bacteria</taxon>
        <taxon>Pseudomonadati</taxon>
        <taxon>Pseudomonadota</taxon>
        <taxon>Gammaproteobacteria</taxon>
        <taxon>Pseudomonadales</taxon>
        <taxon>Pseudomonadaceae</taxon>
        <taxon>Pseudomonas</taxon>
    </lineage>
</organism>
<keyword evidence="2" id="KW-1185">Reference proteome</keyword>
<dbReference type="EMBL" id="JAHWXS010000001">
    <property type="protein sequence ID" value="MFK5732265.1"/>
    <property type="molecule type" value="Genomic_DNA"/>
</dbReference>
<name>A0ABW8NQM1_9PSED</name>
<comment type="caution">
    <text evidence="1">The sequence shown here is derived from an EMBL/GenBank/DDBJ whole genome shotgun (WGS) entry which is preliminary data.</text>
</comment>
<evidence type="ECO:0000313" key="2">
    <source>
        <dbReference type="Proteomes" id="UP001621534"/>
    </source>
</evidence>
<sequence length="326" mass="37338">MSTADTEERLVSVICEYFLSGQKEKLTINTVCERASISRQAFNKNYKHLKPFINGQRKVDELLLRQDMDAQKVIVQSQKLVRDLEIELQELRTSEFARFAEFENNVFSSFMTSDVLTHRAKQLTVELRKKALHVELLKRELDAKDVELALAHAHHEPPPPSKRAKNSDIHIFKPDLATAIASFSAESDQEAYLALKVKAVNAMQQKLLKLLRQGTIRVVVFQERYLCSFEKFIERNFSKNDESVAVVNLPLSSRMDIREFVQVLKGAVPLELYTSHCDSEATINAQRAFLFQGVPEFEFKALSRESLPTIQDGYDKVTIFRVVQGD</sequence>